<name>A0A485LZV7_9ZZZZ</name>
<dbReference type="InterPro" id="IPR036866">
    <property type="entry name" value="RibonucZ/Hydroxyglut_hydro"/>
</dbReference>
<dbReference type="Gene3D" id="3.60.15.10">
    <property type="entry name" value="Ribonuclease Z/Hydroxyacylglutathione hydrolase-like"/>
    <property type="match status" value="1"/>
</dbReference>
<organism evidence="4">
    <name type="scientific">anaerobic digester metagenome</name>
    <dbReference type="NCBI Taxonomy" id="1263854"/>
    <lineage>
        <taxon>unclassified sequences</taxon>
        <taxon>metagenomes</taxon>
        <taxon>ecological metagenomes</taxon>
    </lineage>
</organism>
<dbReference type="EMBL" id="CAADRN010000190">
    <property type="protein sequence ID" value="VFU14800.1"/>
    <property type="molecule type" value="Genomic_DNA"/>
</dbReference>
<gene>
    <name evidence="4" type="primary">YSH</name>
    <name evidence="4" type="ORF">SCFA_270001</name>
</gene>
<reference evidence="4" key="1">
    <citation type="submission" date="2019-03" db="EMBL/GenBank/DDBJ databases">
        <authorList>
            <person name="Hao L."/>
        </authorList>
    </citation>
    <scope>NUCLEOTIDE SEQUENCE</scope>
</reference>
<dbReference type="Pfam" id="PF10996">
    <property type="entry name" value="Beta-Casp"/>
    <property type="match status" value="1"/>
</dbReference>
<dbReference type="SUPFAM" id="SSF56281">
    <property type="entry name" value="Metallo-hydrolase/oxidoreductase"/>
    <property type="match status" value="1"/>
</dbReference>
<dbReference type="PROSITE" id="PS51257">
    <property type="entry name" value="PROKAR_LIPOPROTEIN"/>
    <property type="match status" value="1"/>
</dbReference>
<evidence type="ECO:0000259" key="2">
    <source>
        <dbReference type="SMART" id="SM00849"/>
    </source>
</evidence>
<feature type="domain" description="Beta-Casp" evidence="3">
    <location>
        <begin position="254"/>
        <end position="378"/>
    </location>
</feature>
<feature type="domain" description="Metallo-beta-lactamase" evidence="2">
    <location>
        <begin position="13"/>
        <end position="222"/>
    </location>
</feature>
<dbReference type="CDD" id="cd16295">
    <property type="entry name" value="TTHA0252-CPSF-like_MBL-fold"/>
    <property type="match status" value="1"/>
</dbReference>
<evidence type="ECO:0000256" key="1">
    <source>
        <dbReference type="ARBA" id="ARBA00022801"/>
    </source>
</evidence>
<keyword evidence="4" id="KW-0540">Nuclease</keyword>
<dbReference type="Pfam" id="PF07521">
    <property type="entry name" value="RMMBL"/>
    <property type="match status" value="1"/>
</dbReference>
<dbReference type="InterPro" id="IPR050698">
    <property type="entry name" value="MBL"/>
</dbReference>
<keyword evidence="1" id="KW-0378">Hydrolase</keyword>
<dbReference type="SMART" id="SM01027">
    <property type="entry name" value="Beta-Casp"/>
    <property type="match status" value="1"/>
</dbReference>
<dbReference type="GO" id="GO:0004527">
    <property type="term" value="F:exonuclease activity"/>
    <property type="evidence" value="ECO:0007669"/>
    <property type="project" value="UniProtKB-KW"/>
</dbReference>
<dbReference type="InterPro" id="IPR001279">
    <property type="entry name" value="Metallo-B-lactamas"/>
</dbReference>
<dbReference type="InterPro" id="IPR022712">
    <property type="entry name" value="Beta_Casp"/>
</dbReference>
<dbReference type="GO" id="GO:0004521">
    <property type="term" value="F:RNA endonuclease activity"/>
    <property type="evidence" value="ECO:0007669"/>
    <property type="project" value="TreeGrafter"/>
</dbReference>
<dbReference type="AlphaFoldDB" id="A0A485LZV7"/>
<evidence type="ECO:0000259" key="3">
    <source>
        <dbReference type="SMART" id="SM01027"/>
    </source>
</evidence>
<accession>A0A485LZV7</accession>
<dbReference type="PANTHER" id="PTHR11203">
    <property type="entry name" value="CLEAVAGE AND POLYADENYLATION SPECIFICITY FACTOR FAMILY MEMBER"/>
    <property type="match status" value="1"/>
</dbReference>
<evidence type="ECO:0000313" key="4">
    <source>
        <dbReference type="EMBL" id="VFU14800.1"/>
    </source>
</evidence>
<dbReference type="PANTHER" id="PTHR11203:SF37">
    <property type="entry name" value="INTEGRATOR COMPLEX SUBUNIT 11"/>
    <property type="match status" value="1"/>
</dbReference>
<dbReference type="Gene3D" id="3.40.50.10890">
    <property type="match status" value="1"/>
</dbReference>
<sequence length="522" mass="58607">MRIQFLGAAGTVTGSCFLLDTSQSRILIDCGMFQGSKEVRERNYSSFYVPPRSIQYVLLTHAHIDHSGLIPKLVKHGFKGKIYATPATIELCEVLLPDSGYIQEMEVERKNRKNRRAGRPMIEPVYNVDEAYKSLPFFQPAGYNQIIRISPDVRVRFVDAGHILGSAMIEVWVQEGSSEIKLVFSGDIGNHNRPIVNDPSTIAEADYVIMESTYGNRLHQQHCDKEIELLHEIIWDTYKKGGNLIIPAFAVERTQDLLYHLILLMEEQRMPPMQVYIDSPLATAATNVFQRHRDCYDQEARELVQRGGCPVIHPSLKFTLSAEESKSLNQISGAIIISASGMCEAGRIRHHLKYNLWRPESTVLFIGYQAEGTLGRLILDGQKSVRIFGDEITVKADIRNIECYSSHADQAGLLSWIKKFSSPPREVFLVHGEPDASESLADLIRVETGQKVTIPAWQQIVELDPLATEPDAAVKQAYRSLSGKIGNLLSAGVNPLHREEILNRLAELEAFIEERTVKTSGV</sequence>
<protein>
    <submittedName>
        <fullName evidence="4">Predicted exonuclease</fullName>
    </submittedName>
</protein>
<keyword evidence="4" id="KW-0269">Exonuclease</keyword>
<dbReference type="Pfam" id="PF00753">
    <property type="entry name" value="Lactamase_B"/>
    <property type="match status" value="1"/>
</dbReference>
<dbReference type="InterPro" id="IPR011108">
    <property type="entry name" value="RMMBL"/>
</dbReference>
<dbReference type="SMART" id="SM00849">
    <property type="entry name" value="Lactamase_B"/>
    <property type="match status" value="1"/>
</dbReference>
<proteinExistence type="predicted"/>